<dbReference type="InterPro" id="IPR008922">
    <property type="entry name" value="Di-copper_centre_dom_sf"/>
</dbReference>
<keyword evidence="6" id="KW-1185">Reference proteome</keyword>
<dbReference type="Proteomes" id="UP001164746">
    <property type="component" value="Chromosome 8"/>
</dbReference>
<feature type="domain" description="Tyrosinase copper-binding" evidence="4">
    <location>
        <begin position="277"/>
        <end position="288"/>
    </location>
</feature>
<feature type="signal peptide" evidence="3">
    <location>
        <begin position="1"/>
        <end position="20"/>
    </location>
</feature>
<evidence type="ECO:0000313" key="5">
    <source>
        <dbReference type="EMBL" id="WAR13224.1"/>
    </source>
</evidence>
<dbReference type="EMBL" id="CP111019">
    <property type="protein sequence ID" value="WAR13224.1"/>
    <property type="molecule type" value="Genomic_DNA"/>
</dbReference>
<keyword evidence="1" id="KW-0479">Metal-binding</keyword>
<keyword evidence="3" id="KW-0732">Signal</keyword>
<dbReference type="PANTHER" id="PTHR11474:SF126">
    <property type="entry name" value="TYROSINASE-LIKE PROTEIN TYR-1-RELATED"/>
    <property type="match status" value="1"/>
</dbReference>
<evidence type="ECO:0000259" key="4">
    <source>
        <dbReference type="PROSITE" id="PS00498"/>
    </source>
</evidence>
<accession>A0ABY7EW96</accession>
<dbReference type="Pfam" id="PF00264">
    <property type="entry name" value="Tyrosinase"/>
    <property type="match status" value="2"/>
</dbReference>
<reference evidence="5" key="1">
    <citation type="submission" date="2022-11" db="EMBL/GenBank/DDBJ databases">
        <title>Centuries of genome instability and evolution in soft-shell clam transmissible cancer (bioRxiv).</title>
        <authorList>
            <person name="Hart S.F.M."/>
            <person name="Yonemitsu M.A."/>
            <person name="Giersch R.M."/>
            <person name="Beal B.F."/>
            <person name="Arriagada G."/>
            <person name="Davis B.W."/>
            <person name="Ostrander E.A."/>
            <person name="Goff S.P."/>
            <person name="Metzger M.J."/>
        </authorList>
    </citation>
    <scope>NUCLEOTIDE SEQUENCE</scope>
    <source>
        <strain evidence="5">MELC-2E11</strain>
        <tissue evidence="5">Siphon/mantle</tissue>
    </source>
</reference>
<evidence type="ECO:0000313" key="6">
    <source>
        <dbReference type="Proteomes" id="UP001164746"/>
    </source>
</evidence>
<keyword evidence="2" id="KW-0186">Copper</keyword>
<name>A0ABY7EW96_MYAAR</name>
<organism evidence="5 6">
    <name type="scientific">Mya arenaria</name>
    <name type="common">Soft-shell clam</name>
    <dbReference type="NCBI Taxonomy" id="6604"/>
    <lineage>
        <taxon>Eukaryota</taxon>
        <taxon>Metazoa</taxon>
        <taxon>Spiralia</taxon>
        <taxon>Lophotrochozoa</taxon>
        <taxon>Mollusca</taxon>
        <taxon>Bivalvia</taxon>
        <taxon>Autobranchia</taxon>
        <taxon>Heteroconchia</taxon>
        <taxon>Euheterodonta</taxon>
        <taxon>Imparidentia</taxon>
        <taxon>Neoheterodontei</taxon>
        <taxon>Myida</taxon>
        <taxon>Myoidea</taxon>
        <taxon>Myidae</taxon>
        <taxon>Mya</taxon>
    </lineage>
</organism>
<dbReference type="PANTHER" id="PTHR11474">
    <property type="entry name" value="TYROSINASE FAMILY MEMBER"/>
    <property type="match status" value="1"/>
</dbReference>
<evidence type="ECO:0000256" key="2">
    <source>
        <dbReference type="ARBA" id="ARBA00023008"/>
    </source>
</evidence>
<dbReference type="SUPFAM" id="SSF48056">
    <property type="entry name" value="Di-copper centre-containing domain"/>
    <property type="match status" value="1"/>
</dbReference>
<dbReference type="Gene3D" id="1.10.1280.10">
    <property type="entry name" value="Di-copper center containing domain from catechol oxidase"/>
    <property type="match status" value="1"/>
</dbReference>
<feature type="chain" id="PRO_5046211615" evidence="3">
    <location>
        <begin position="21"/>
        <end position="761"/>
    </location>
</feature>
<dbReference type="PROSITE" id="PS00498">
    <property type="entry name" value="TYROSINASE_2"/>
    <property type="match status" value="1"/>
</dbReference>
<dbReference type="InterPro" id="IPR002227">
    <property type="entry name" value="Tyrosinase_Cu-bd"/>
</dbReference>
<gene>
    <name evidence="5" type="ORF">MAR_027404</name>
</gene>
<evidence type="ECO:0000256" key="3">
    <source>
        <dbReference type="SAM" id="SignalP"/>
    </source>
</evidence>
<proteinExistence type="predicted"/>
<protein>
    <submittedName>
        <fullName evidence="5">TYR1-like protein</fullName>
    </submittedName>
</protein>
<sequence>MQPAVLCLIPLTAMIHLATGLVENADVPLHLAQCFGYFKRKTTLARTPAGAIQHYCDNNYMWMKAMKRMGRKKRQAGGPPTKPKVRKEIRMMTDKERDLFFEAVNSAKKNTTISPNKYDAMAEMHTGITAISAHGGCAFHPWHRLYIQIFENALREEGPQFSEVTVPYWASDLDNYMTDPTESALFSERLMGTGQGEAKGGIMLDGWDSTTGVITRNLGTDGPLLNDMMIYNITKHHRMIDICGEDSDIDHDLEFHHNGIHRWIDGQMAVLASSVFDPIFWLHHAYIDKIWEDFRENQKRHGIDAETDYPPNPTTMGSHELQLPEAKVGFENLTVLDGLSNIFTEEFFTYAPTPTCNNPKLGCGSKYLKCVKNEDTSVNKDPFRCVGRTLREVEEWEAEQAKPTSEPCVLGEANFTKPIYIPPKETKPVQNTFCMNSNSDTAQWVYLPIKLIIRRPPDFKSYGSYPVQRGRINKLGGDIYSPSAYSNVNRYLSKRPEDPKAYDQCLESDSMTSTIYIKSVGLNYEGVYKEYAIMDKRLAITVATAYVAVRRPLSPTDASVSILHAQDSCGRVCKPICKVPGSDVFRPCSGAVKVSGGHPLQFGNSFGDAVLQVFDFAKEKDCPQVSTEVVIMSFYCDYSTAWIWPSVDAPREKITPPAPVVKPGCRISPQCTVDRPCNNIDANCVDNSFLDCVDSCHVFAKCVRGSYMLFQCRRGERYLSGVGCVNSRANPCDYKKNKGPRNSRMRRTARAMRYHKLPFLE</sequence>
<dbReference type="PRINTS" id="PR00092">
    <property type="entry name" value="TYROSINASE"/>
</dbReference>
<dbReference type="InterPro" id="IPR050316">
    <property type="entry name" value="Tyrosinase/Hemocyanin"/>
</dbReference>
<evidence type="ECO:0000256" key="1">
    <source>
        <dbReference type="ARBA" id="ARBA00022723"/>
    </source>
</evidence>